<reference evidence="1" key="1">
    <citation type="journal article" date="2014" name="Int. J. Syst. Evol. Microbiol.">
        <title>Complete genome sequence of Corynebacterium casei LMG S-19264T (=DSM 44701T), isolated from a smear-ripened cheese.</title>
        <authorList>
            <consortium name="US DOE Joint Genome Institute (JGI-PGF)"/>
            <person name="Walter F."/>
            <person name="Albersmeier A."/>
            <person name="Kalinowski J."/>
            <person name="Ruckert C."/>
        </authorList>
    </citation>
    <scope>NUCLEOTIDE SEQUENCE</scope>
    <source>
        <strain evidence="1">JCM 3086</strain>
    </source>
</reference>
<comment type="caution">
    <text evidence="1">The sequence shown here is derived from an EMBL/GenBank/DDBJ whole genome shotgun (WGS) entry which is preliminary data.</text>
</comment>
<sequence>MVTKSVWLVGFPFRSHQGRPVQHFYLVHEAPDAQVALEAALHRARTPGERALRGGLDIEEATAEIREVVCGELGIWHMAERAPLAEGPTAVPTAMRSRRYSA</sequence>
<organism evidence="1 2">
    <name type="scientific">Streptomyces brasiliensis</name>
    <dbReference type="NCBI Taxonomy" id="1954"/>
    <lineage>
        <taxon>Bacteria</taxon>
        <taxon>Bacillati</taxon>
        <taxon>Actinomycetota</taxon>
        <taxon>Actinomycetes</taxon>
        <taxon>Kitasatosporales</taxon>
        <taxon>Streptomycetaceae</taxon>
        <taxon>Streptomyces</taxon>
    </lineage>
</organism>
<protein>
    <submittedName>
        <fullName evidence="1">Uncharacterized protein</fullName>
    </submittedName>
</protein>
<gene>
    <name evidence="1" type="ORF">GCM10010121_045980</name>
</gene>
<name>A0A917NTU9_9ACTN</name>
<dbReference type="AlphaFoldDB" id="A0A917NTU9"/>
<dbReference type="RefSeq" id="WP_189313116.1">
    <property type="nucleotide sequence ID" value="NZ_BMQA01000014.1"/>
</dbReference>
<keyword evidence="2" id="KW-1185">Reference proteome</keyword>
<evidence type="ECO:0000313" key="1">
    <source>
        <dbReference type="EMBL" id="GGJ29471.1"/>
    </source>
</evidence>
<dbReference type="Proteomes" id="UP000657574">
    <property type="component" value="Unassembled WGS sequence"/>
</dbReference>
<dbReference type="EMBL" id="BMQA01000014">
    <property type="protein sequence ID" value="GGJ29471.1"/>
    <property type="molecule type" value="Genomic_DNA"/>
</dbReference>
<accession>A0A917NTU9</accession>
<evidence type="ECO:0000313" key="2">
    <source>
        <dbReference type="Proteomes" id="UP000657574"/>
    </source>
</evidence>
<proteinExistence type="predicted"/>
<reference evidence="1" key="2">
    <citation type="submission" date="2020-09" db="EMBL/GenBank/DDBJ databases">
        <authorList>
            <person name="Sun Q."/>
            <person name="Ohkuma M."/>
        </authorList>
    </citation>
    <scope>NUCLEOTIDE SEQUENCE</scope>
    <source>
        <strain evidence="1">JCM 3086</strain>
    </source>
</reference>